<evidence type="ECO:0000313" key="3">
    <source>
        <dbReference type="EMBL" id="CAF3326772.1"/>
    </source>
</evidence>
<keyword evidence="7" id="KW-1185">Reference proteome</keyword>
<dbReference type="EMBL" id="CAJNYD010000048">
    <property type="protein sequence ID" value="CAF3194980.1"/>
    <property type="molecule type" value="Genomic_DNA"/>
</dbReference>
<name>A0A817QEK6_9BILA</name>
<dbReference type="Proteomes" id="UP000663833">
    <property type="component" value="Unassembled WGS sequence"/>
</dbReference>
<evidence type="ECO:0000313" key="6">
    <source>
        <dbReference type="Proteomes" id="UP000663833"/>
    </source>
</evidence>
<feature type="region of interest" description="Disordered" evidence="1">
    <location>
        <begin position="316"/>
        <end position="415"/>
    </location>
</feature>
<evidence type="ECO:0000256" key="1">
    <source>
        <dbReference type="SAM" id="MobiDB-lite"/>
    </source>
</evidence>
<sequence>MSTVNLKRFILLGEAGAGKSTFINFLYNFCYGSRNSDKIFCEDPHVRLAIPCANWLDCLDKEYKDNRSERDINDQTQSQTQFCSVYRLKSEKIDLELIDTPGFNDTNGTETDLNNLAHIERTLHKVPFLSGIILVVNGANPRIGVSFNNFLHLLQQVWPNDLLNNCVAILTNCDELSVSFNPSVLKQIFNVQDKSIFVFQNTLFRWDRKMESSKTIRRHVQHFQDNVEKVDVLFKKLLTYKDVSTQSFKVSAIKIGSIEQSIIQSVREMIDLVKCYKEQSIAHDAIEGTRTTMDMNKNWEKKQEIHAIVFEEVPQNQARSSYHERSHYSNDYSDTQKKTTSVETHSRRDTNYKPQTSSYSSNYGSGDYQRMTSSESDVRNGRQVSSSYNDIPVANNRSSSIGQNTSQQPNIQQTTMKNRDEYKKTAKVYEPVYQQKQAVIEINLPDNEARMRYTEAERQKTMLKRRKNGLEAEQTMLSTKINSHLDNLRKQVAELWSINRNYDILDRNKGLLEQFAEIMKFMGDNSDMQRYYDETVRILTKNT</sequence>
<dbReference type="Proteomes" id="UP000663873">
    <property type="component" value="Unassembled WGS sequence"/>
</dbReference>
<evidence type="ECO:0000313" key="2">
    <source>
        <dbReference type="EMBL" id="CAF3194980.1"/>
    </source>
</evidence>
<evidence type="ECO:0000313" key="7">
    <source>
        <dbReference type="Proteomes" id="UP000663873"/>
    </source>
</evidence>
<gene>
    <name evidence="4" type="ORF">HFQ381_LOCUS17060</name>
    <name evidence="2" type="ORF">LUA448_LOCUS1850</name>
    <name evidence="3" type="ORF">TIS948_LOCUS20797</name>
    <name evidence="5" type="ORF">UJA718_LOCUS24379</name>
</gene>
<dbReference type="Gene3D" id="3.40.50.300">
    <property type="entry name" value="P-loop containing nucleotide triphosphate hydrolases"/>
    <property type="match status" value="1"/>
</dbReference>
<dbReference type="CDD" id="cd00882">
    <property type="entry name" value="Ras_like_GTPase"/>
    <property type="match status" value="1"/>
</dbReference>
<feature type="compositionally biased region" description="Polar residues" evidence="1">
    <location>
        <begin position="382"/>
        <end position="415"/>
    </location>
</feature>
<evidence type="ECO:0000313" key="4">
    <source>
        <dbReference type="EMBL" id="CAF4355914.1"/>
    </source>
</evidence>
<dbReference type="SUPFAM" id="SSF52540">
    <property type="entry name" value="P-loop containing nucleoside triphosphate hydrolases"/>
    <property type="match status" value="1"/>
</dbReference>
<dbReference type="Proteomes" id="UP000663825">
    <property type="component" value="Unassembled WGS sequence"/>
</dbReference>
<evidence type="ECO:0000313" key="5">
    <source>
        <dbReference type="EMBL" id="CAF4473697.1"/>
    </source>
</evidence>
<dbReference type="OrthoDB" id="8954335at2759"/>
<dbReference type="InterPro" id="IPR027417">
    <property type="entry name" value="P-loop_NTPase"/>
</dbReference>
<accession>A0A817QEK6</accession>
<reference evidence="2" key="1">
    <citation type="submission" date="2021-02" db="EMBL/GenBank/DDBJ databases">
        <authorList>
            <person name="Nowell W R."/>
        </authorList>
    </citation>
    <scope>NUCLEOTIDE SEQUENCE</scope>
</reference>
<comment type="caution">
    <text evidence="2">The sequence shown here is derived from an EMBL/GenBank/DDBJ whole genome shotgun (WGS) entry which is preliminary data.</text>
</comment>
<dbReference type="AlphaFoldDB" id="A0A817QEK6"/>
<protein>
    <recommendedName>
        <fullName evidence="8">G domain-containing protein</fullName>
    </recommendedName>
</protein>
<feature type="compositionally biased region" description="Low complexity" evidence="1">
    <location>
        <begin position="357"/>
        <end position="366"/>
    </location>
</feature>
<proteinExistence type="predicted"/>
<dbReference type="PANTHER" id="PTHR32046">
    <property type="entry name" value="G DOMAIN-CONTAINING PROTEIN"/>
    <property type="match status" value="1"/>
</dbReference>
<dbReference type="EMBL" id="CAJOBO010001244">
    <property type="protein sequence ID" value="CAF4355914.1"/>
    <property type="molecule type" value="Genomic_DNA"/>
</dbReference>
<evidence type="ECO:0008006" key="8">
    <source>
        <dbReference type="Google" id="ProtNLM"/>
    </source>
</evidence>
<organism evidence="2 6">
    <name type="scientific">Rotaria socialis</name>
    <dbReference type="NCBI Taxonomy" id="392032"/>
    <lineage>
        <taxon>Eukaryota</taxon>
        <taxon>Metazoa</taxon>
        <taxon>Spiralia</taxon>
        <taxon>Gnathifera</taxon>
        <taxon>Rotifera</taxon>
        <taxon>Eurotatoria</taxon>
        <taxon>Bdelloidea</taxon>
        <taxon>Philodinida</taxon>
        <taxon>Philodinidae</taxon>
        <taxon>Rotaria</taxon>
    </lineage>
</organism>
<dbReference type="EMBL" id="CAJNXB010003600">
    <property type="protein sequence ID" value="CAF3326772.1"/>
    <property type="molecule type" value="Genomic_DNA"/>
</dbReference>
<dbReference type="Proteomes" id="UP000663851">
    <property type="component" value="Unassembled WGS sequence"/>
</dbReference>
<dbReference type="PANTHER" id="PTHR32046:SF12">
    <property type="entry name" value="AIG1-TYPE G DOMAIN-CONTAINING PROTEIN"/>
    <property type="match status" value="1"/>
</dbReference>
<dbReference type="EMBL" id="CAJOBP010005607">
    <property type="protein sequence ID" value="CAF4473697.1"/>
    <property type="molecule type" value="Genomic_DNA"/>
</dbReference>
<feature type="compositionally biased region" description="Polar residues" evidence="1">
    <location>
        <begin position="329"/>
        <end position="343"/>
    </location>
</feature>